<accession>A0A9D4RJZ3</accession>
<gene>
    <name evidence="1" type="ORF">DPMN_032353</name>
</gene>
<evidence type="ECO:0000313" key="2">
    <source>
        <dbReference type="Proteomes" id="UP000828390"/>
    </source>
</evidence>
<comment type="caution">
    <text evidence="1">The sequence shown here is derived from an EMBL/GenBank/DDBJ whole genome shotgun (WGS) entry which is preliminary data.</text>
</comment>
<keyword evidence="2" id="KW-1185">Reference proteome</keyword>
<dbReference type="AlphaFoldDB" id="A0A9D4RJZ3"/>
<name>A0A9D4RJZ3_DREPO</name>
<dbReference type="EMBL" id="JAIWYP010000002">
    <property type="protein sequence ID" value="KAH3869192.1"/>
    <property type="molecule type" value="Genomic_DNA"/>
</dbReference>
<dbReference type="Proteomes" id="UP000828390">
    <property type="component" value="Unassembled WGS sequence"/>
</dbReference>
<proteinExistence type="predicted"/>
<evidence type="ECO:0000313" key="1">
    <source>
        <dbReference type="EMBL" id="KAH3869192.1"/>
    </source>
</evidence>
<organism evidence="1 2">
    <name type="scientific">Dreissena polymorpha</name>
    <name type="common">Zebra mussel</name>
    <name type="synonym">Mytilus polymorpha</name>
    <dbReference type="NCBI Taxonomy" id="45954"/>
    <lineage>
        <taxon>Eukaryota</taxon>
        <taxon>Metazoa</taxon>
        <taxon>Spiralia</taxon>
        <taxon>Lophotrochozoa</taxon>
        <taxon>Mollusca</taxon>
        <taxon>Bivalvia</taxon>
        <taxon>Autobranchia</taxon>
        <taxon>Heteroconchia</taxon>
        <taxon>Euheterodonta</taxon>
        <taxon>Imparidentia</taxon>
        <taxon>Neoheterodontei</taxon>
        <taxon>Myida</taxon>
        <taxon>Dreissenoidea</taxon>
        <taxon>Dreissenidae</taxon>
        <taxon>Dreissena</taxon>
    </lineage>
</organism>
<protein>
    <submittedName>
        <fullName evidence="1">Uncharacterized protein</fullName>
    </submittedName>
</protein>
<reference evidence="1" key="2">
    <citation type="submission" date="2020-11" db="EMBL/GenBank/DDBJ databases">
        <authorList>
            <person name="McCartney M.A."/>
            <person name="Auch B."/>
            <person name="Kono T."/>
            <person name="Mallez S."/>
            <person name="Becker A."/>
            <person name="Gohl D.M."/>
            <person name="Silverstein K.A.T."/>
            <person name="Koren S."/>
            <person name="Bechman K.B."/>
            <person name="Herman A."/>
            <person name="Abrahante J.E."/>
            <person name="Garbe J."/>
        </authorList>
    </citation>
    <scope>NUCLEOTIDE SEQUENCE</scope>
    <source>
        <strain evidence="1">Duluth1</strain>
        <tissue evidence="1">Whole animal</tissue>
    </source>
</reference>
<sequence>MGSLGFAEETASRSDRIEIQGIQVRYPSSLRIDPLVILLAQCIAPIHAGITWVSDQYIAN</sequence>
<reference evidence="1" key="1">
    <citation type="journal article" date="2019" name="bioRxiv">
        <title>The Genome of the Zebra Mussel, Dreissena polymorpha: A Resource for Invasive Species Research.</title>
        <authorList>
            <person name="McCartney M.A."/>
            <person name="Auch B."/>
            <person name="Kono T."/>
            <person name="Mallez S."/>
            <person name="Zhang Y."/>
            <person name="Obille A."/>
            <person name="Becker A."/>
            <person name="Abrahante J.E."/>
            <person name="Garbe J."/>
            <person name="Badalamenti J.P."/>
            <person name="Herman A."/>
            <person name="Mangelson H."/>
            <person name="Liachko I."/>
            <person name="Sullivan S."/>
            <person name="Sone E.D."/>
            <person name="Koren S."/>
            <person name="Silverstein K.A.T."/>
            <person name="Beckman K.B."/>
            <person name="Gohl D.M."/>
        </authorList>
    </citation>
    <scope>NUCLEOTIDE SEQUENCE</scope>
    <source>
        <strain evidence="1">Duluth1</strain>
        <tissue evidence="1">Whole animal</tissue>
    </source>
</reference>